<dbReference type="Proteomes" id="UP000774617">
    <property type="component" value="Unassembled WGS sequence"/>
</dbReference>
<evidence type="ECO:0000256" key="1">
    <source>
        <dbReference type="ARBA" id="ARBA00001974"/>
    </source>
</evidence>
<keyword evidence="4" id="KW-0560">Oxidoreductase</keyword>
<dbReference type="PANTHER" id="PTHR43004">
    <property type="entry name" value="TRK SYSTEM POTASSIUM UPTAKE PROTEIN"/>
    <property type="match status" value="1"/>
</dbReference>
<feature type="domain" description="FAD-binding" evidence="5">
    <location>
        <begin position="246"/>
        <end position="331"/>
    </location>
</feature>
<dbReference type="PANTHER" id="PTHR43004:SF19">
    <property type="entry name" value="BINDING MONOOXYGENASE, PUTATIVE (JCVI)-RELATED"/>
    <property type="match status" value="1"/>
</dbReference>
<evidence type="ECO:0000256" key="3">
    <source>
        <dbReference type="ARBA" id="ARBA00022827"/>
    </source>
</evidence>
<sequence length="538" mass="59425">MHLSPRSNPGCCGEFWGVCHLGISAHKEWLVIVIGSSTSLSFGRHPSTTPKIRAALFFSRSIEIFHQHGLEPSFHDAPAKSFDLDAGMLMTTSLNGGCVLAHLQGSDPARAALFTHCHRLWLTQNIAAQRFGECVLHYGEEDDDVLVVTESVDAGERHKYRARYLVACDGNRSPARRKEGIEWSGPRVLSSNISIYFRADLALFLGTWAKYGTVYIFNSNIHAGGRRRRLWGWLSGKGWEKVEHFEVEGISYFNMAALNAHRYASKGGKGRAFLASVAAHVMPPTGGMCGNTGVQDVYNLAWKLAFVVHSRASDTLPATYSTEHQGAAGFAVEQAYIRYANRVSNDPKAPHEEELADGTVELGYHYPDGASVCESDENENEKFWEDPYAPTATPGSRQPHVFLPRNGKDLSTLDLVKRNFVILSVEAGSPWNVAASKQDVPVDAYGVFDGSKEALGPTGRFSEVCGLKKGQALLVRPDGFVAWRAPALNQGHAERFSKMDPDSPHGAFWERVDAFAIYEGKISSHYSIKFDNDQFQHF</sequence>
<name>A0ABQ8FWB9_9PEZI</name>
<dbReference type="EMBL" id="JAGTJR010000044">
    <property type="protein sequence ID" value="KAH7030541.1"/>
    <property type="molecule type" value="Genomic_DNA"/>
</dbReference>
<dbReference type="InterPro" id="IPR002938">
    <property type="entry name" value="FAD-bd"/>
</dbReference>
<evidence type="ECO:0000256" key="2">
    <source>
        <dbReference type="ARBA" id="ARBA00022630"/>
    </source>
</evidence>
<comment type="cofactor">
    <cofactor evidence="1">
        <name>FAD</name>
        <dbReference type="ChEBI" id="CHEBI:57692"/>
    </cofactor>
</comment>
<protein>
    <recommendedName>
        <fullName evidence="5">FAD-binding domain-containing protein</fullName>
    </recommendedName>
</protein>
<comment type="caution">
    <text evidence="6">The sequence shown here is derived from an EMBL/GenBank/DDBJ whole genome shotgun (WGS) entry which is preliminary data.</text>
</comment>
<dbReference type="InterPro" id="IPR050641">
    <property type="entry name" value="RIFMO-like"/>
</dbReference>
<dbReference type="Gene3D" id="3.50.50.60">
    <property type="entry name" value="FAD/NAD(P)-binding domain"/>
    <property type="match status" value="1"/>
</dbReference>
<evidence type="ECO:0000259" key="5">
    <source>
        <dbReference type="Pfam" id="PF01494"/>
    </source>
</evidence>
<evidence type="ECO:0000313" key="7">
    <source>
        <dbReference type="Proteomes" id="UP000774617"/>
    </source>
</evidence>
<keyword evidence="2" id="KW-0285">Flavoprotein</keyword>
<dbReference type="Pfam" id="PF21274">
    <property type="entry name" value="Rng_hyd_C"/>
    <property type="match status" value="1"/>
</dbReference>
<accession>A0ABQ8FWB9</accession>
<dbReference type="Gene3D" id="3.30.9.10">
    <property type="entry name" value="D-Amino Acid Oxidase, subunit A, domain 2"/>
    <property type="match status" value="1"/>
</dbReference>
<evidence type="ECO:0000256" key="4">
    <source>
        <dbReference type="ARBA" id="ARBA00023002"/>
    </source>
</evidence>
<dbReference type="Pfam" id="PF01494">
    <property type="entry name" value="FAD_binding_3"/>
    <property type="match status" value="2"/>
</dbReference>
<dbReference type="InterPro" id="IPR036188">
    <property type="entry name" value="FAD/NAD-bd_sf"/>
</dbReference>
<feature type="domain" description="FAD-binding" evidence="5">
    <location>
        <begin position="44"/>
        <end position="207"/>
    </location>
</feature>
<keyword evidence="7" id="KW-1185">Reference proteome</keyword>
<keyword evidence="3" id="KW-0274">FAD</keyword>
<gene>
    <name evidence="6" type="ORF">B0J12DRAFT_713912</name>
</gene>
<dbReference type="SUPFAM" id="SSF51905">
    <property type="entry name" value="FAD/NAD(P)-binding domain"/>
    <property type="match status" value="1"/>
</dbReference>
<organism evidence="6 7">
    <name type="scientific">Macrophomina phaseolina</name>
    <dbReference type="NCBI Taxonomy" id="35725"/>
    <lineage>
        <taxon>Eukaryota</taxon>
        <taxon>Fungi</taxon>
        <taxon>Dikarya</taxon>
        <taxon>Ascomycota</taxon>
        <taxon>Pezizomycotina</taxon>
        <taxon>Dothideomycetes</taxon>
        <taxon>Dothideomycetes incertae sedis</taxon>
        <taxon>Botryosphaeriales</taxon>
        <taxon>Botryosphaeriaceae</taxon>
        <taxon>Macrophomina</taxon>
    </lineage>
</organism>
<dbReference type="PRINTS" id="PR00420">
    <property type="entry name" value="RNGMNOXGNASE"/>
</dbReference>
<dbReference type="Gene3D" id="3.40.30.120">
    <property type="match status" value="1"/>
</dbReference>
<proteinExistence type="predicted"/>
<evidence type="ECO:0000313" key="6">
    <source>
        <dbReference type="EMBL" id="KAH7030541.1"/>
    </source>
</evidence>
<reference evidence="6 7" key="1">
    <citation type="journal article" date="2021" name="Nat. Commun.">
        <title>Genetic determinants of endophytism in the Arabidopsis root mycobiome.</title>
        <authorList>
            <person name="Mesny F."/>
            <person name="Miyauchi S."/>
            <person name="Thiergart T."/>
            <person name="Pickel B."/>
            <person name="Atanasova L."/>
            <person name="Karlsson M."/>
            <person name="Huettel B."/>
            <person name="Barry K.W."/>
            <person name="Haridas S."/>
            <person name="Chen C."/>
            <person name="Bauer D."/>
            <person name="Andreopoulos W."/>
            <person name="Pangilinan J."/>
            <person name="LaButti K."/>
            <person name="Riley R."/>
            <person name="Lipzen A."/>
            <person name="Clum A."/>
            <person name="Drula E."/>
            <person name="Henrissat B."/>
            <person name="Kohler A."/>
            <person name="Grigoriev I.V."/>
            <person name="Martin F.M."/>
            <person name="Hacquard S."/>
        </authorList>
    </citation>
    <scope>NUCLEOTIDE SEQUENCE [LARGE SCALE GENOMIC DNA]</scope>
    <source>
        <strain evidence="6 7">MPI-SDFR-AT-0080</strain>
    </source>
</reference>